<comment type="caution">
    <text evidence="3">The sequence shown here is derived from an EMBL/GenBank/DDBJ whole genome shotgun (WGS) entry which is preliminary data.</text>
</comment>
<proteinExistence type="predicted"/>
<evidence type="ECO:0000313" key="3">
    <source>
        <dbReference type="EMBL" id="MFC4858117.1"/>
    </source>
</evidence>
<evidence type="ECO:0000313" key="4">
    <source>
        <dbReference type="Proteomes" id="UP001595859"/>
    </source>
</evidence>
<organism evidence="3 4">
    <name type="scientific">Actinophytocola glycyrrhizae</name>
    <dbReference type="NCBI Taxonomy" id="2044873"/>
    <lineage>
        <taxon>Bacteria</taxon>
        <taxon>Bacillati</taxon>
        <taxon>Actinomycetota</taxon>
        <taxon>Actinomycetes</taxon>
        <taxon>Pseudonocardiales</taxon>
        <taxon>Pseudonocardiaceae</taxon>
    </lineage>
</organism>
<gene>
    <name evidence="3" type="ORF">ACFPCV_31845</name>
</gene>
<dbReference type="RefSeq" id="WP_378060352.1">
    <property type="nucleotide sequence ID" value="NZ_JBHSIS010000022.1"/>
</dbReference>
<keyword evidence="2" id="KW-0732">Signal</keyword>
<sequence>MYLVAHDPTRRSLRMLAVIGALAALPLLAACNDSEEDDDDDNDDDSMGRPAAVLVVTQ</sequence>
<reference evidence="4" key="1">
    <citation type="journal article" date="2019" name="Int. J. Syst. Evol. Microbiol.">
        <title>The Global Catalogue of Microorganisms (GCM) 10K type strain sequencing project: providing services to taxonomists for standard genome sequencing and annotation.</title>
        <authorList>
            <consortium name="The Broad Institute Genomics Platform"/>
            <consortium name="The Broad Institute Genome Sequencing Center for Infectious Disease"/>
            <person name="Wu L."/>
            <person name="Ma J."/>
        </authorList>
    </citation>
    <scope>NUCLEOTIDE SEQUENCE [LARGE SCALE GENOMIC DNA]</scope>
    <source>
        <strain evidence="4">ZS-22-S1</strain>
    </source>
</reference>
<accession>A0ABV9SA68</accession>
<keyword evidence="4" id="KW-1185">Reference proteome</keyword>
<feature type="chain" id="PRO_5047067893" evidence="2">
    <location>
        <begin position="30"/>
        <end position="58"/>
    </location>
</feature>
<evidence type="ECO:0000256" key="2">
    <source>
        <dbReference type="SAM" id="SignalP"/>
    </source>
</evidence>
<name>A0ABV9SA68_9PSEU</name>
<feature type="compositionally biased region" description="Acidic residues" evidence="1">
    <location>
        <begin position="33"/>
        <end position="45"/>
    </location>
</feature>
<evidence type="ECO:0000256" key="1">
    <source>
        <dbReference type="SAM" id="MobiDB-lite"/>
    </source>
</evidence>
<dbReference type="EMBL" id="JBHSIS010000022">
    <property type="protein sequence ID" value="MFC4858117.1"/>
    <property type="molecule type" value="Genomic_DNA"/>
</dbReference>
<dbReference type="Proteomes" id="UP001595859">
    <property type="component" value="Unassembled WGS sequence"/>
</dbReference>
<feature type="region of interest" description="Disordered" evidence="1">
    <location>
        <begin position="33"/>
        <end position="58"/>
    </location>
</feature>
<feature type="signal peptide" evidence="2">
    <location>
        <begin position="1"/>
        <end position="29"/>
    </location>
</feature>
<protein>
    <submittedName>
        <fullName evidence="3">Uncharacterized protein</fullName>
    </submittedName>
</protein>